<organism evidence="2">
    <name type="scientific">Planktothricoides raciborskii GIHE-MW2</name>
    <dbReference type="NCBI Taxonomy" id="2792601"/>
    <lineage>
        <taxon>Bacteria</taxon>
        <taxon>Bacillati</taxon>
        <taxon>Cyanobacteriota</taxon>
        <taxon>Cyanophyceae</taxon>
        <taxon>Oscillatoriophycideae</taxon>
        <taxon>Oscillatoriales</taxon>
        <taxon>Oscillatoriaceae</taxon>
        <taxon>Planktothricoides</taxon>
    </lineage>
</organism>
<accession>A0AAU8JK11</accession>
<protein>
    <submittedName>
        <fullName evidence="2">Uncharacterized protein</fullName>
    </submittedName>
</protein>
<keyword evidence="1" id="KW-0175">Coiled coil</keyword>
<name>A0AAU8JK11_9CYAN</name>
<sequence>MNLESDIEKFRAMINRILESLEEVSANSRTIPETQQSELRRKFSMLADGCEEVSSELRTAIEMLEEIRARWGR</sequence>
<gene>
    <name evidence="2" type="ORF">ABWT76_001939</name>
</gene>
<dbReference type="AlphaFoldDB" id="A0AAU8JK11"/>
<dbReference type="EMBL" id="CP159837">
    <property type="protein sequence ID" value="XCM39048.1"/>
    <property type="molecule type" value="Genomic_DNA"/>
</dbReference>
<proteinExistence type="predicted"/>
<reference evidence="2" key="1">
    <citation type="submission" date="2024-07" db="EMBL/GenBank/DDBJ databases">
        <authorList>
            <person name="Kim Y.J."/>
            <person name="Jeong J.Y."/>
        </authorList>
    </citation>
    <scope>NUCLEOTIDE SEQUENCE</scope>
    <source>
        <strain evidence="2">GIHE-MW2</strain>
    </source>
</reference>
<feature type="coiled-coil region" evidence="1">
    <location>
        <begin position="7"/>
        <end position="70"/>
    </location>
</feature>
<evidence type="ECO:0000313" key="2">
    <source>
        <dbReference type="EMBL" id="XCM39048.1"/>
    </source>
</evidence>
<evidence type="ECO:0000256" key="1">
    <source>
        <dbReference type="SAM" id="Coils"/>
    </source>
</evidence>
<dbReference type="RefSeq" id="WP_054469351.1">
    <property type="nucleotide sequence ID" value="NZ_CP159837.1"/>
</dbReference>